<gene>
    <name evidence="1" type="ORF">DC366_12435</name>
</gene>
<dbReference type="Proteomes" id="UP000244446">
    <property type="component" value="Unassembled WGS sequence"/>
</dbReference>
<evidence type="ECO:0000313" key="2">
    <source>
        <dbReference type="Proteomes" id="UP000244446"/>
    </source>
</evidence>
<protein>
    <submittedName>
        <fullName evidence="1">Uncharacterized protein</fullName>
    </submittedName>
</protein>
<accession>A0A2T7G642</accession>
<sequence>MKKPLETDLYAPVKAWLEGQGHRVKGEVGGADVVARRPGALVIVELKLGFSLILLQQAVVRQAQCDEVYVAVPRWRGKAGWRAFKGNVGLCRRLGLGVLSVALADGAVQCHAAPGPFQPRRSPKRRARLEKEFDSRAGDPTQGGTNGQVMTSYRQDAIACAIYLSGTGAAKGAQVARGAGVARATAIMAANHYGWFDRVARGIYALSEAGMAAVADAPLPSCG</sequence>
<organism evidence="1 2">
    <name type="scientific">Pelagivirga sediminicola</name>
    <dbReference type="NCBI Taxonomy" id="2170575"/>
    <lineage>
        <taxon>Bacteria</taxon>
        <taxon>Pseudomonadati</taxon>
        <taxon>Pseudomonadota</taxon>
        <taxon>Alphaproteobacteria</taxon>
        <taxon>Rhodobacterales</taxon>
        <taxon>Paracoccaceae</taxon>
        <taxon>Pelagivirga</taxon>
    </lineage>
</organism>
<evidence type="ECO:0000313" key="1">
    <source>
        <dbReference type="EMBL" id="PVA09909.1"/>
    </source>
</evidence>
<dbReference type="Pfam" id="PF09929">
    <property type="entry name" value="DUF2161"/>
    <property type="match status" value="1"/>
</dbReference>
<comment type="caution">
    <text evidence="1">The sequence shown here is derived from an EMBL/GenBank/DDBJ whole genome shotgun (WGS) entry which is preliminary data.</text>
</comment>
<dbReference type="AlphaFoldDB" id="A0A2T7G642"/>
<proteinExistence type="predicted"/>
<name>A0A2T7G642_9RHOB</name>
<dbReference type="OrthoDB" id="9795163at2"/>
<keyword evidence="2" id="KW-1185">Reference proteome</keyword>
<dbReference type="RefSeq" id="WP_108692531.1">
    <property type="nucleotide sequence ID" value="NZ_QCYH01000006.1"/>
</dbReference>
<dbReference type="EMBL" id="QCYH01000006">
    <property type="protein sequence ID" value="PVA09909.1"/>
    <property type="molecule type" value="Genomic_DNA"/>
</dbReference>
<dbReference type="InterPro" id="IPR018679">
    <property type="entry name" value="DUF2161"/>
</dbReference>
<reference evidence="1 2" key="1">
    <citation type="submission" date="2018-04" db="EMBL/GenBank/DDBJ databases">
        <title>Pelagivirga bohaiensis gen. nov., sp. nov., a bacterium isolated from the Bohai Sea.</title>
        <authorList>
            <person name="Ji X."/>
        </authorList>
    </citation>
    <scope>NUCLEOTIDE SEQUENCE [LARGE SCALE GENOMIC DNA]</scope>
    <source>
        <strain evidence="1 2">BH-SD19</strain>
    </source>
</reference>